<accession>A0A6P5T1B6</accession>
<feature type="transmembrane region" description="Helical" evidence="10">
    <location>
        <begin position="436"/>
        <end position="455"/>
    </location>
</feature>
<dbReference type="InterPro" id="IPR053952">
    <property type="entry name" value="K_trans_C"/>
</dbReference>
<evidence type="ECO:0000256" key="4">
    <source>
        <dbReference type="ARBA" id="ARBA00022538"/>
    </source>
</evidence>
<evidence type="ECO:0000256" key="9">
    <source>
        <dbReference type="ARBA" id="ARBA00023136"/>
    </source>
</evidence>
<dbReference type="InterPro" id="IPR053951">
    <property type="entry name" value="K_trans_N"/>
</dbReference>
<dbReference type="Pfam" id="PF22776">
    <property type="entry name" value="K_trans_C"/>
    <property type="match status" value="1"/>
</dbReference>
<evidence type="ECO:0000256" key="8">
    <source>
        <dbReference type="ARBA" id="ARBA00023065"/>
    </source>
</evidence>
<evidence type="ECO:0000256" key="11">
    <source>
        <dbReference type="SAM" id="MobiDB-lite"/>
    </source>
</evidence>
<dbReference type="Pfam" id="PF02705">
    <property type="entry name" value="K_trans"/>
    <property type="match status" value="1"/>
</dbReference>
<feature type="domain" description="K+ potassium transporter integral membrane" evidence="12">
    <location>
        <begin position="68"/>
        <end position="554"/>
    </location>
</feature>
<feature type="region of interest" description="Disordered" evidence="11">
    <location>
        <begin position="1"/>
        <end position="24"/>
    </location>
</feature>
<evidence type="ECO:0000256" key="7">
    <source>
        <dbReference type="ARBA" id="ARBA00022989"/>
    </source>
</evidence>
<dbReference type="PANTHER" id="PTHR30540">
    <property type="entry name" value="OSMOTIC STRESS POTASSIUM TRANSPORTER"/>
    <property type="match status" value="1"/>
</dbReference>
<feature type="compositionally biased region" description="Basic and acidic residues" evidence="11">
    <location>
        <begin position="11"/>
        <end position="24"/>
    </location>
</feature>
<keyword evidence="3" id="KW-0813">Transport</keyword>
<keyword evidence="4 10" id="KW-0633">Potassium transport</keyword>
<feature type="transmembrane region" description="Helical" evidence="10">
    <location>
        <begin position="102"/>
        <end position="123"/>
    </location>
</feature>
<dbReference type="NCBIfam" id="TIGR00794">
    <property type="entry name" value="kup"/>
    <property type="match status" value="1"/>
</dbReference>
<keyword evidence="6 10" id="KW-0630">Potassium</keyword>
<proteinExistence type="inferred from homology"/>
<evidence type="ECO:0000256" key="5">
    <source>
        <dbReference type="ARBA" id="ARBA00022692"/>
    </source>
</evidence>
<dbReference type="Proteomes" id="UP000515124">
    <property type="component" value="Unplaced"/>
</dbReference>
<comment type="function">
    <text evidence="10">Potassium transporter.</text>
</comment>
<feature type="transmembrane region" description="Helical" evidence="10">
    <location>
        <begin position="379"/>
        <end position="399"/>
    </location>
</feature>
<reference evidence="15" key="1">
    <citation type="submission" date="2025-08" db="UniProtKB">
        <authorList>
            <consortium name="RefSeq"/>
        </authorList>
    </citation>
    <scope>IDENTIFICATION</scope>
</reference>
<feature type="transmembrane region" description="Helical" evidence="10">
    <location>
        <begin position="236"/>
        <end position="254"/>
    </location>
</feature>
<feature type="transmembrane region" description="Helical" evidence="10">
    <location>
        <begin position="461"/>
        <end position="481"/>
    </location>
</feature>
<comment type="subcellular location">
    <subcellularLocation>
        <location evidence="1">Cell membrane</location>
        <topology evidence="1">Multi-pass membrane protein</topology>
    </subcellularLocation>
    <subcellularLocation>
        <location evidence="10">Membrane</location>
        <topology evidence="10">Multi-pass membrane protein</topology>
    </subcellularLocation>
</comment>
<evidence type="ECO:0000256" key="2">
    <source>
        <dbReference type="ARBA" id="ARBA00008440"/>
    </source>
</evidence>
<feature type="transmembrane region" description="Helical" evidence="10">
    <location>
        <begin position="517"/>
        <end position="534"/>
    </location>
</feature>
<keyword evidence="5 10" id="KW-0812">Transmembrane</keyword>
<comment type="similarity">
    <text evidence="2 10">Belongs to the HAK/KUP transporter (TC 2.A.72.3) family.</text>
</comment>
<feature type="transmembrane region" description="Helical" evidence="10">
    <location>
        <begin position="192"/>
        <end position="224"/>
    </location>
</feature>
<feature type="transmembrane region" description="Helical" evidence="10">
    <location>
        <begin position="488"/>
        <end position="511"/>
    </location>
</feature>
<evidence type="ECO:0000256" key="3">
    <source>
        <dbReference type="ARBA" id="ARBA00022448"/>
    </source>
</evidence>
<keyword evidence="7 10" id="KW-1133">Transmembrane helix</keyword>
<evidence type="ECO:0000256" key="1">
    <source>
        <dbReference type="ARBA" id="ARBA00004651"/>
    </source>
</evidence>
<sequence>MPDEEVILENATDHQEVPDHHQNQELKARKLSWQKLRRYDSLDLESRSFTAHHGHASKGAEWSVILHLAFQSIGIVYGDIGTSPLYVYSSTFTKGINHNDDILGVLSLILYTLTLIPLMKYVFVVLRANDNGDGGTFALYSLLCRYAKVGLTPSQQAEDRDVSNFELELPSKRLKRASRLKSKLENSPFAKVFLLFATMLGTSMVIGDGVLTPCISVLSAVGGIKQATSAMTEDRIVWISVAILICLFMVQRFGTDKVGYTFAPIICVWFTLIGGIGVYNFIKFDPTVVKALNPQYIVDYFRRNKKEAWISLGGIVLAITGTEALFADVGHFTVRSIQISMCAVTYPALILAYTGQASFLRNHHHLVYDTFFESIPGPLYWPMFVVAVLASIIASQAMISGTFSIIQQSLSLGCFPRVKIVHTSARYAGQVYIPEVNYLLMLACVGVTLGFRTTAKIGNAYGIAVVFVMTLTSSFLVLIMIMIWKTNIFLVISYVLIIGSVELMYLSSVLYKFDQGGYLPLAFAMVLMIIMFVWNDVHRRKYYYELDHKISPEQLKEIAVGANFCRMPGLAMFYSELVQGIPPIFNHYAANVPALHSVLVFVSIKSLPISKVPLEERFLFRRVEPKELNVFRCVARYGYTDVRNEHEPFEGLLVEKLKEFVKDNFLISQRNMHNNNGEKFDINEEEFDDGLANGENGKEEVKQVDDQEKQQDLLDEEIEAIDKAWRWGVVHLIGENEVTAAKGAGIVKRILIDYAYNFLKRNLRQSDKVFDIPHKRMLKVGMTYEL</sequence>
<dbReference type="GO" id="GO:0005886">
    <property type="term" value="C:plasma membrane"/>
    <property type="evidence" value="ECO:0007669"/>
    <property type="project" value="UniProtKB-SubCell"/>
</dbReference>
<evidence type="ECO:0000313" key="14">
    <source>
        <dbReference type="Proteomes" id="UP000515124"/>
    </source>
</evidence>
<keyword evidence="14" id="KW-1185">Reference proteome</keyword>
<feature type="transmembrane region" description="Helical" evidence="10">
    <location>
        <begin position="261"/>
        <end position="282"/>
    </location>
</feature>
<keyword evidence="8 10" id="KW-0406">Ion transport</keyword>
<organism evidence="14 15">
    <name type="scientific">Prunus avium</name>
    <name type="common">Cherry</name>
    <name type="synonym">Cerasus avium</name>
    <dbReference type="NCBI Taxonomy" id="42229"/>
    <lineage>
        <taxon>Eukaryota</taxon>
        <taxon>Viridiplantae</taxon>
        <taxon>Streptophyta</taxon>
        <taxon>Embryophyta</taxon>
        <taxon>Tracheophyta</taxon>
        <taxon>Spermatophyta</taxon>
        <taxon>Magnoliopsida</taxon>
        <taxon>eudicotyledons</taxon>
        <taxon>Gunneridae</taxon>
        <taxon>Pentapetalae</taxon>
        <taxon>rosids</taxon>
        <taxon>fabids</taxon>
        <taxon>Rosales</taxon>
        <taxon>Rosaceae</taxon>
        <taxon>Amygdaloideae</taxon>
        <taxon>Amygdaleae</taxon>
        <taxon>Prunus</taxon>
    </lineage>
</organism>
<evidence type="ECO:0000256" key="6">
    <source>
        <dbReference type="ARBA" id="ARBA00022958"/>
    </source>
</evidence>
<feature type="transmembrane region" description="Helical" evidence="10">
    <location>
        <begin position="308"/>
        <end position="327"/>
    </location>
</feature>
<name>A0A6P5T1B6_PRUAV</name>
<keyword evidence="9 10" id="KW-0472">Membrane</keyword>
<dbReference type="PANTHER" id="PTHR30540:SF87">
    <property type="entry name" value="POTASSIUM TRANSPORTER"/>
    <property type="match status" value="1"/>
</dbReference>
<evidence type="ECO:0000256" key="10">
    <source>
        <dbReference type="RuleBase" id="RU321113"/>
    </source>
</evidence>
<dbReference type="GeneID" id="110761860"/>
<comment type="caution">
    <text evidence="10">Lacks conserved residue(s) required for the propagation of feature annotation.</text>
</comment>
<feature type="domain" description="K+ potassium transporter C-terminal" evidence="13">
    <location>
        <begin position="568"/>
        <end position="786"/>
    </location>
</feature>
<dbReference type="KEGG" id="pavi:110761860"/>
<protein>
    <recommendedName>
        <fullName evidence="10">Potassium transporter</fullName>
    </recommendedName>
</protein>
<dbReference type="InterPro" id="IPR003855">
    <property type="entry name" value="K+_transporter"/>
</dbReference>
<dbReference type="GO" id="GO:0015079">
    <property type="term" value="F:potassium ion transmembrane transporter activity"/>
    <property type="evidence" value="ECO:0007669"/>
    <property type="project" value="UniProtKB-UniRule"/>
</dbReference>
<gene>
    <name evidence="15" type="primary">LOC110761860</name>
</gene>
<dbReference type="AlphaFoldDB" id="A0A6P5T1B6"/>
<dbReference type="RefSeq" id="XP_021820136.1">
    <property type="nucleotide sequence ID" value="XM_021964444.1"/>
</dbReference>
<feature type="transmembrane region" description="Helical" evidence="10">
    <location>
        <begin position="339"/>
        <end position="359"/>
    </location>
</feature>
<evidence type="ECO:0000259" key="13">
    <source>
        <dbReference type="Pfam" id="PF22776"/>
    </source>
</evidence>
<evidence type="ECO:0000259" key="12">
    <source>
        <dbReference type="Pfam" id="PF02705"/>
    </source>
</evidence>
<evidence type="ECO:0000313" key="15">
    <source>
        <dbReference type="RefSeq" id="XP_021820136.1"/>
    </source>
</evidence>